<sequence>MYRSIFFLFLLTGFLFFAKPQENYLNEGLTENQVYNIRLYTTRALNLVLDAYSSLNKKRIIKKESYAYLDGSLFFLNEAYQYSPTYLIKREIEALIKRIKFYPEENYSTDIRVLIVHTEEISGLLNSYEIIRKELEDLREIAVKRNNETLQEKLEKIRGKINIPLIDNPISEARNLIVIAKDHLKAKEYKKSRQALELALTPLIKISSRENLYIALAKEYIVKANFTYKISPDMSKRYMSSAVYNINKAYLVSSEENQKVIKELKDKLNFYIKKYDSYSITNEDFEDIINLINKI</sequence>
<accession>A0A285MYX2</accession>
<reference evidence="2" key="1">
    <citation type="submission" date="2017-09" db="EMBL/GenBank/DDBJ databases">
        <authorList>
            <person name="Varghese N."/>
            <person name="Submissions S."/>
        </authorList>
    </citation>
    <scope>NUCLEOTIDE SEQUENCE [LARGE SCALE GENOMIC DNA]</scope>
    <source>
        <strain evidence="2">DSM 15103</strain>
    </source>
</reference>
<dbReference type="OrthoDB" id="10928at2"/>
<dbReference type="Proteomes" id="UP000219036">
    <property type="component" value="Unassembled WGS sequence"/>
</dbReference>
<name>A0A285MYX2_9AQUI</name>
<gene>
    <name evidence="1" type="ORF">SAMN06265182_0107</name>
</gene>
<dbReference type="RefSeq" id="WP_096999312.1">
    <property type="nucleotide sequence ID" value="NZ_OBEI01000001.1"/>
</dbReference>
<proteinExistence type="predicted"/>
<keyword evidence="2" id="KW-1185">Reference proteome</keyword>
<evidence type="ECO:0000313" key="1">
    <source>
        <dbReference type="EMBL" id="SNZ02385.1"/>
    </source>
</evidence>
<dbReference type="EMBL" id="OBEI01000001">
    <property type="protein sequence ID" value="SNZ02385.1"/>
    <property type="molecule type" value="Genomic_DNA"/>
</dbReference>
<protein>
    <recommendedName>
        <fullName evidence="3">YfdX protein</fullName>
    </recommendedName>
</protein>
<dbReference type="AlphaFoldDB" id="A0A285MYX2"/>
<evidence type="ECO:0008006" key="3">
    <source>
        <dbReference type="Google" id="ProtNLM"/>
    </source>
</evidence>
<organism evidence="1 2">
    <name type="scientific">Persephonella hydrogeniphila</name>
    <dbReference type="NCBI Taxonomy" id="198703"/>
    <lineage>
        <taxon>Bacteria</taxon>
        <taxon>Pseudomonadati</taxon>
        <taxon>Aquificota</taxon>
        <taxon>Aquificia</taxon>
        <taxon>Aquificales</taxon>
        <taxon>Hydrogenothermaceae</taxon>
        <taxon>Persephonella</taxon>
    </lineage>
</organism>
<evidence type="ECO:0000313" key="2">
    <source>
        <dbReference type="Proteomes" id="UP000219036"/>
    </source>
</evidence>